<dbReference type="InterPro" id="IPR046517">
    <property type="entry name" value="DUF6695"/>
</dbReference>
<dbReference type="EMBL" id="PRDK01000006">
    <property type="protein sequence ID" value="MBE8714574.1"/>
    <property type="molecule type" value="Genomic_DNA"/>
</dbReference>
<protein>
    <submittedName>
        <fullName evidence="3">Uncharacterized protein</fullName>
    </submittedName>
</protein>
<evidence type="ECO:0000313" key="3">
    <source>
        <dbReference type="EMBL" id="MBE8714574.1"/>
    </source>
</evidence>
<gene>
    <name evidence="3" type="ORF">C4F49_12870</name>
</gene>
<accession>A0A928V1T1</accession>
<feature type="domain" description="Type VI secretion system effector TseH-like" evidence="2">
    <location>
        <begin position="10"/>
        <end position="172"/>
    </location>
</feature>
<evidence type="ECO:0000259" key="1">
    <source>
        <dbReference type="Pfam" id="PF20405"/>
    </source>
</evidence>
<feature type="domain" description="DUF6695" evidence="1">
    <location>
        <begin position="264"/>
        <end position="335"/>
    </location>
</feature>
<evidence type="ECO:0000259" key="2">
    <source>
        <dbReference type="Pfam" id="PF25218"/>
    </source>
</evidence>
<dbReference type="Pfam" id="PF20405">
    <property type="entry name" value="DUF6695"/>
    <property type="match status" value="1"/>
</dbReference>
<dbReference type="RefSeq" id="WP_196936171.1">
    <property type="nucleotide sequence ID" value="NZ_MU158698.1"/>
</dbReference>
<name>A0A928V1T1_9SPHI</name>
<dbReference type="InterPro" id="IPR057382">
    <property type="entry name" value="TseH"/>
</dbReference>
<keyword evidence="4" id="KW-1185">Reference proteome</keyword>
<dbReference type="Proteomes" id="UP000616201">
    <property type="component" value="Unassembled WGS sequence"/>
</dbReference>
<proteinExistence type="predicted"/>
<evidence type="ECO:0000313" key="4">
    <source>
        <dbReference type="Proteomes" id="UP000616201"/>
    </source>
</evidence>
<organism evidence="3 4">
    <name type="scientific">Sphingobacterium hungaricum</name>
    <dbReference type="NCBI Taxonomy" id="2082723"/>
    <lineage>
        <taxon>Bacteria</taxon>
        <taxon>Pseudomonadati</taxon>
        <taxon>Bacteroidota</taxon>
        <taxon>Sphingobacteriia</taxon>
        <taxon>Sphingobacteriales</taxon>
        <taxon>Sphingobacteriaceae</taxon>
        <taxon>Sphingobacterium</taxon>
    </lineage>
</organism>
<reference evidence="3" key="1">
    <citation type="submission" date="2018-02" db="EMBL/GenBank/DDBJ databases">
        <authorList>
            <person name="Vasarhelyi B.M."/>
            <person name="Deshmukh S."/>
            <person name="Balint B."/>
            <person name="Kukolya J."/>
        </authorList>
    </citation>
    <scope>NUCLEOTIDE SEQUENCE</scope>
    <source>
        <strain evidence="3">KB22</strain>
    </source>
</reference>
<dbReference type="Pfam" id="PF25218">
    <property type="entry name" value="TseH"/>
    <property type="match status" value="1"/>
</dbReference>
<comment type="caution">
    <text evidence="3">The sequence shown here is derived from an EMBL/GenBank/DDBJ whole genome shotgun (WGS) entry which is preliminary data.</text>
</comment>
<dbReference type="AlphaFoldDB" id="A0A928V1T1"/>
<sequence>MYKINYEDIAIPIAWPDQTARGDEQWYSLLKSLGIIKNLNFKVGHAAIVLAKKDTGELRYFDFGRYIAPRGYGRARSSKFDPRLILQTRAIIEGDEILNFEEILHELSEKEEATHGGGRLYCSQTYQVNFDKSVRFAEEIVNKGPILYGALANKNNSCSRYVAQIMVAGLSEDDSRKRNILYPESLKPSPTSNVVNGVEHRYVYCYAKGVLTKIKMNRFASLKFQMAQLKDNFYSDLAKLLPDDSKPGKISELPRHEHLPMNVQWLGGIGEGVWMEIKQVDSVYEIYRYNSNGNIDYGVLATPVGTFDLSREFQFTYHIHHDKHVLIQDGQEIEFLTKHSIQDAEIIGLENKERSKII</sequence>